<dbReference type="EMBL" id="CP016170">
    <property type="protein sequence ID" value="ANN68683.1"/>
    <property type="molecule type" value="Genomic_DNA"/>
</dbReference>
<feature type="region of interest" description="Disordered" evidence="1">
    <location>
        <begin position="166"/>
        <end position="188"/>
    </location>
</feature>
<dbReference type="Proteomes" id="UP000091897">
    <property type="component" value="Chromosome"/>
</dbReference>
<reference evidence="4 5" key="1">
    <citation type="submission" date="2016-06" db="EMBL/GenBank/DDBJ databases">
        <title>Complete genome sequences of Bordetella bronchialis and Bordetella flabilis.</title>
        <authorList>
            <person name="LiPuma J.J."/>
            <person name="Spilker T."/>
        </authorList>
    </citation>
    <scope>NUCLEOTIDE SEQUENCE [LARGE SCALE GENOMIC DNA]</scope>
    <source>
        <strain evidence="3 5">AU17976</strain>
        <strain evidence="2 4">AU3182</strain>
    </source>
</reference>
<dbReference type="OrthoDB" id="8534240at2"/>
<name>A0A193FN49_9BORD</name>
<evidence type="ECO:0000313" key="4">
    <source>
        <dbReference type="Proteomes" id="UP000091897"/>
    </source>
</evidence>
<protein>
    <submittedName>
        <fullName evidence="3">Diguanylate cyclase</fullName>
    </submittedName>
</protein>
<dbReference type="STRING" id="463025.BAU08_22900"/>
<accession>A0A193FN49</accession>
<keyword evidence="4" id="KW-1185">Reference proteome</keyword>
<dbReference type="RefSeq" id="WP_066355795.1">
    <property type="nucleotide sequence ID" value="NZ_CBCSFJ010000004.1"/>
</dbReference>
<proteinExistence type="predicted"/>
<sequence length="214" mass="24284">MELFETIKAHHDAMRLPLYAVTVTAAARVDTPVLLMLHWHGFRRETPVHVPGVPMPPRPVPGSALQIDAHWDSMATVDQAMLDAAWRFGAWDVERVTHRPWRRLGAPAAEALACRRAFGDYPDAEDGIETLVADLPDRPALMEMAARRGYVRWMFRPRKAGVWSQLGDEDSTVDEGGGRPPPCPVRPRPWMEARDQRFVYRLGRVDRLILPDTH</sequence>
<dbReference type="AlphaFoldDB" id="A0A193FN49"/>
<organism evidence="3 5">
    <name type="scientific">Bordetella bronchialis</name>
    <dbReference type="NCBI Taxonomy" id="463025"/>
    <lineage>
        <taxon>Bacteria</taxon>
        <taxon>Pseudomonadati</taxon>
        <taxon>Pseudomonadota</taxon>
        <taxon>Betaproteobacteria</taxon>
        <taxon>Burkholderiales</taxon>
        <taxon>Alcaligenaceae</taxon>
        <taxon>Bordetella</taxon>
    </lineage>
</organism>
<evidence type="ECO:0000256" key="1">
    <source>
        <dbReference type="SAM" id="MobiDB-lite"/>
    </source>
</evidence>
<dbReference type="EMBL" id="CP016171">
    <property type="protein sequence ID" value="ANN73823.1"/>
    <property type="molecule type" value="Genomic_DNA"/>
</dbReference>
<evidence type="ECO:0000313" key="2">
    <source>
        <dbReference type="EMBL" id="ANN68683.1"/>
    </source>
</evidence>
<evidence type="ECO:0000313" key="3">
    <source>
        <dbReference type="EMBL" id="ANN73823.1"/>
    </source>
</evidence>
<dbReference type="KEGG" id="bbro:BAU06_22370"/>
<dbReference type="Proteomes" id="UP000092213">
    <property type="component" value="Chromosome"/>
</dbReference>
<evidence type="ECO:0000313" key="5">
    <source>
        <dbReference type="Proteomes" id="UP000092213"/>
    </source>
</evidence>
<gene>
    <name evidence="2" type="ORF">BAU06_22370</name>
    <name evidence="3" type="ORF">BAU08_22900</name>
</gene>